<feature type="region of interest" description="Disordered" evidence="1">
    <location>
        <begin position="1"/>
        <end position="50"/>
    </location>
</feature>
<feature type="compositionally biased region" description="Polar residues" evidence="1">
    <location>
        <begin position="23"/>
        <end position="32"/>
    </location>
</feature>
<name>A0A1Q5UQ81_9EURO</name>
<protein>
    <submittedName>
        <fullName evidence="2">Uncharacterized protein</fullName>
    </submittedName>
</protein>
<accession>A0A1Q5UQ81</accession>
<keyword evidence="3" id="KW-1185">Reference proteome</keyword>
<sequence length="74" mass="8337">MSRASSGNNYSRNEHKEPEDISSAESDNTTDNTESEDNIKPYEIDDDRGSLQDRYLLLAERAASRPDLSLMQEG</sequence>
<comment type="caution">
    <text evidence="2">The sequence shown here is derived from an EMBL/GenBank/DDBJ whole genome shotgun (WGS) entry which is preliminary data.</text>
</comment>
<reference evidence="2 3" key="1">
    <citation type="submission" date="2016-10" db="EMBL/GenBank/DDBJ databases">
        <title>Genome sequence of the ascomycete fungus Penicillium subrubescens.</title>
        <authorList>
            <person name="De Vries R.P."/>
            <person name="Peng M."/>
            <person name="Dilokpimol A."/>
            <person name="Hilden K."/>
            <person name="Makela M.R."/>
            <person name="Grigoriev I."/>
            <person name="Riley R."/>
            <person name="Granchi Z."/>
        </authorList>
    </citation>
    <scope>NUCLEOTIDE SEQUENCE [LARGE SCALE GENOMIC DNA]</scope>
    <source>
        <strain evidence="2 3">CBS 132785</strain>
    </source>
</reference>
<evidence type="ECO:0000313" key="3">
    <source>
        <dbReference type="Proteomes" id="UP000186955"/>
    </source>
</evidence>
<evidence type="ECO:0000313" key="2">
    <source>
        <dbReference type="EMBL" id="OKP14619.1"/>
    </source>
</evidence>
<feature type="compositionally biased region" description="Basic and acidic residues" evidence="1">
    <location>
        <begin position="37"/>
        <end position="50"/>
    </location>
</feature>
<evidence type="ECO:0000256" key="1">
    <source>
        <dbReference type="SAM" id="MobiDB-lite"/>
    </source>
</evidence>
<dbReference type="Proteomes" id="UP000186955">
    <property type="component" value="Unassembled WGS sequence"/>
</dbReference>
<dbReference type="AlphaFoldDB" id="A0A1Q5UQ81"/>
<dbReference type="EMBL" id="MNBE01000076">
    <property type="protein sequence ID" value="OKP14619.1"/>
    <property type="molecule type" value="Genomic_DNA"/>
</dbReference>
<proteinExistence type="predicted"/>
<feature type="compositionally biased region" description="Polar residues" evidence="1">
    <location>
        <begin position="1"/>
        <end position="11"/>
    </location>
</feature>
<organism evidence="2 3">
    <name type="scientific">Penicillium subrubescens</name>
    <dbReference type="NCBI Taxonomy" id="1316194"/>
    <lineage>
        <taxon>Eukaryota</taxon>
        <taxon>Fungi</taxon>
        <taxon>Dikarya</taxon>
        <taxon>Ascomycota</taxon>
        <taxon>Pezizomycotina</taxon>
        <taxon>Eurotiomycetes</taxon>
        <taxon>Eurotiomycetidae</taxon>
        <taxon>Eurotiales</taxon>
        <taxon>Aspergillaceae</taxon>
        <taxon>Penicillium</taxon>
    </lineage>
</organism>
<gene>
    <name evidence="2" type="ORF">PENSUB_13527</name>
</gene>